<protein>
    <submittedName>
        <fullName evidence="1">Uncharacterized protein</fullName>
    </submittedName>
</protein>
<keyword evidence="2" id="KW-1185">Reference proteome</keyword>
<dbReference type="AlphaFoldDB" id="A0A177AW01"/>
<sequence length="172" mass="20271">NPSGLTSSNEMKNKKDAKKQRKVCYDIAGNMKIHHLPDKCDHKLKKDGSSAKNCNCLCLCMLNPKKSKKIMVHEDCVDNVRKWLLECEDLRKRGYTISTKLIDNDPVYSFTKSIDAMYQKRKKNFLKQHNLKHTNEIFSKKFIFSYPMLSKTKDKNIFKLKNRLDEIYQDLF</sequence>
<evidence type="ECO:0000313" key="1">
    <source>
        <dbReference type="EMBL" id="OAF66010.1"/>
    </source>
</evidence>
<organism evidence="1 2">
    <name type="scientific">Intoshia linei</name>
    <dbReference type="NCBI Taxonomy" id="1819745"/>
    <lineage>
        <taxon>Eukaryota</taxon>
        <taxon>Metazoa</taxon>
        <taxon>Spiralia</taxon>
        <taxon>Lophotrochozoa</taxon>
        <taxon>Mesozoa</taxon>
        <taxon>Orthonectida</taxon>
        <taxon>Rhopaluridae</taxon>
        <taxon>Intoshia</taxon>
    </lineage>
</organism>
<gene>
    <name evidence="1" type="ORF">A3Q56_06093</name>
</gene>
<dbReference type="Proteomes" id="UP000078046">
    <property type="component" value="Unassembled WGS sequence"/>
</dbReference>
<name>A0A177AW01_9BILA</name>
<dbReference type="EMBL" id="LWCA01001065">
    <property type="protein sequence ID" value="OAF66010.1"/>
    <property type="molecule type" value="Genomic_DNA"/>
</dbReference>
<comment type="caution">
    <text evidence="1">The sequence shown here is derived from an EMBL/GenBank/DDBJ whole genome shotgun (WGS) entry which is preliminary data.</text>
</comment>
<evidence type="ECO:0000313" key="2">
    <source>
        <dbReference type="Proteomes" id="UP000078046"/>
    </source>
</evidence>
<feature type="non-terminal residue" evidence="1">
    <location>
        <position position="1"/>
    </location>
</feature>
<proteinExistence type="predicted"/>
<reference evidence="1 2" key="1">
    <citation type="submission" date="2016-04" db="EMBL/GenBank/DDBJ databases">
        <title>The genome of Intoshia linei affirms orthonectids as highly simplified spiralians.</title>
        <authorList>
            <person name="Mikhailov K.V."/>
            <person name="Slusarev G.S."/>
            <person name="Nikitin M.A."/>
            <person name="Logacheva M.D."/>
            <person name="Penin A."/>
            <person name="Aleoshin V."/>
            <person name="Panchin Y.V."/>
        </authorList>
    </citation>
    <scope>NUCLEOTIDE SEQUENCE [LARGE SCALE GENOMIC DNA]</scope>
    <source>
        <strain evidence="1">Intl2013</strain>
        <tissue evidence="1">Whole animal</tissue>
    </source>
</reference>
<accession>A0A177AW01</accession>